<reference evidence="1 2" key="2">
    <citation type="journal article" date="2022" name="Mol. Ecol. Resour.">
        <title>The genomes of chicory, endive, great burdock and yacon provide insights into Asteraceae paleo-polyploidization history and plant inulin production.</title>
        <authorList>
            <person name="Fan W."/>
            <person name="Wang S."/>
            <person name="Wang H."/>
            <person name="Wang A."/>
            <person name="Jiang F."/>
            <person name="Liu H."/>
            <person name="Zhao H."/>
            <person name="Xu D."/>
            <person name="Zhang Y."/>
        </authorList>
    </citation>
    <scope>NUCLEOTIDE SEQUENCE [LARGE SCALE GENOMIC DNA]</scope>
    <source>
        <strain evidence="2">cv. Punajuju</strain>
        <tissue evidence="1">Leaves</tissue>
    </source>
</reference>
<gene>
    <name evidence="1" type="ORF">L2E82_10489</name>
</gene>
<name>A0ACB9GBC0_CICIN</name>
<protein>
    <submittedName>
        <fullName evidence="1">Uncharacterized protein</fullName>
    </submittedName>
</protein>
<comment type="caution">
    <text evidence="1">The sequence shown here is derived from an EMBL/GenBank/DDBJ whole genome shotgun (WGS) entry which is preliminary data.</text>
</comment>
<sequence length="107" mass="12689">MFLPVHYVLDKAHRPTRIPHRMLVPEIQIDIGKSEHCVVFSDRQSSVTMYIKFLLKDFSIHFHAIYNNRFGQIYPDKPMRMVRWADEKLSLNLLETKLSPILSETFT</sequence>
<reference evidence="2" key="1">
    <citation type="journal article" date="2022" name="Mol. Ecol. Resour.">
        <title>The genomes of chicory, endive, great burdock and yacon provide insights into Asteraceae palaeo-polyploidization history and plant inulin production.</title>
        <authorList>
            <person name="Fan W."/>
            <person name="Wang S."/>
            <person name="Wang H."/>
            <person name="Wang A."/>
            <person name="Jiang F."/>
            <person name="Liu H."/>
            <person name="Zhao H."/>
            <person name="Xu D."/>
            <person name="Zhang Y."/>
        </authorList>
    </citation>
    <scope>NUCLEOTIDE SEQUENCE [LARGE SCALE GENOMIC DNA]</scope>
    <source>
        <strain evidence="2">cv. Punajuju</strain>
    </source>
</reference>
<evidence type="ECO:0000313" key="2">
    <source>
        <dbReference type="Proteomes" id="UP001055811"/>
    </source>
</evidence>
<keyword evidence="2" id="KW-1185">Reference proteome</keyword>
<dbReference type="EMBL" id="CM042010">
    <property type="protein sequence ID" value="KAI3780508.1"/>
    <property type="molecule type" value="Genomic_DNA"/>
</dbReference>
<organism evidence="1 2">
    <name type="scientific">Cichorium intybus</name>
    <name type="common">Chicory</name>
    <dbReference type="NCBI Taxonomy" id="13427"/>
    <lineage>
        <taxon>Eukaryota</taxon>
        <taxon>Viridiplantae</taxon>
        <taxon>Streptophyta</taxon>
        <taxon>Embryophyta</taxon>
        <taxon>Tracheophyta</taxon>
        <taxon>Spermatophyta</taxon>
        <taxon>Magnoliopsida</taxon>
        <taxon>eudicotyledons</taxon>
        <taxon>Gunneridae</taxon>
        <taxon>Pentapetalae</taxon>
        <taxon>asterids</taxon>
        <taxon>campanulids</taxon>
        <taxon>Asterales</taxon>
        <taxon>Asteraceae</taxon>
        <taxon>Cichorioideae</taxon>
        <taxon>Cichorieae</taxon>
        <taxon>Cichoriinae</taxon>
        <taxon>Cichorium</taxon>
    </lineage>
</organism>
<evidence type="ECO:0000313" key="1">
    <source>
        <dbReference type="EMBL" id="KAI3780508.1"/>
    </source>
</evidence>
<proteinExistence type="predicted"/>
<accession>A0ACB9GBC0</accession>
<dbReference type="Proteomes" id="UP001055811">
    <property type="component" value="Linkage Group LG02"/>
</dbReference>